<dbReference type="Proteomes" id="UP001168380">
    <property type="component" value="Unassembled WGS sequence"/>
</dbReference>
<dbReference type="InterPro" id="IPR019587">
    <property type="entry name" value="Polyketide_cyclase/dehydratase"/>
</dbReference>
<evidence type="ECO:0000313" key="2">
    <source>
        <dbReference type="Proteomes" id="UP001168380"/>
    </source>
</evidence>
<sequence>MKVQTLSIAINAPADKVYHFVRDARNLPRWVPFFESVTAGEGNSWQVTTPDGPASFEFVEDNNLGVVDHTIRFASGDSLTNPMRIVSSGNGCVLMFTLFQHAGMTDAQFQEDLRLVEKDLDTIRQWVV</sequence>
<dbReference type="Gene3D" id="3.30.530.20">
    <property type="match status" value="1"/>
</dbReference>
<dbReference type="InterPro" id="IPR023393">
    <property type="entry name" value="START-like_dom_sf"/>
</dbReference>
<dbReference type="SUPFAM" id="SSF55961">
    <property type="entry name" value="Bet v1-like"/>
    <property type="match status" value="1"/>
</dbReference>
<dbReference type="EMBL" id="JAULRT010000035">
    <property type="protein sequence ID" value="MDO3381627.1"/>
    <property type="molecule type" value="Genomic_DNA"/>
</dbReference>
<dbReference type="Pfam" id="PF10604">
    <property type="entry name" value="Polyketide_cyc2"/>
    <property type="match status" value="1"/>
</dbReference>
<accession>A0ABT8TH63</accession>
<protein>
    <submittedName>
        <fullName evidence="1">SRPBCC family protein</fullName>
    </submittedName>
</protein>
<gene>
    <name evidence="1" type="ORF">QWI16_05530</name>
</gene>
<name>A0ABT8TH63_9GAMM</name>
<comment type="caution">
    <text evidence="1">The sequence shown here is derived from an EMBL/GenBank/DDBJ whole genome shotgun (WGS) entry which is preliminary data.</text>
</comment>
<keyword evidence="2" id="KW-1185">Reference proteome</keyword>
<dbReference type="RefSeq" id="WP_302711762.1">
    <property type="nucleotide sequence ID" value="NZ_JAULRT010000035.1"/>
</dbReference>
<proteinExistence type="predicted"/>
<reference evidence="1" key="1">
    <citation type="submission" date="2023-07" db="EMBL/GenBank/DDBJ databases">
        <title>Gilvimarinus algae sp. nov., isolated from the surface of Kelp.</title>
        <authorList>
            <person name="Sun Y.Y."/>
            <person name="Gong Y."/>
            <person name="Du Z.J."/>
        </authorList>
    </citation>
    <scope>NUCLEOTIDE SEQUENCE</scope>
    <source>
        <strain evidence="1">SDUM040014</strain>
    </source>
</reference>
<organism evidence="1 2">
    <name type="scientific">Gilvimarinus algae</name>
    <dbReference type="NCBI Taxonomy" id="3058037"/>
    <lineage>
        <taxon>Bacteria</taxon>
        <taxon>Pseudomonadati</taxon>
        <taxon>Pseudomonadota</taxon>
        <taxon>Gammaproteobacteria</taxon>
        <taxon>Cellvibrionales</taxon>
        <taxon>Cellvibrionaceae</taxon>
        <taxon>Gilvimarinus</taxon>
    </lineage>
</organism>
<evidence type="ECO:0000313" key="1">
    <source>
        <dbReference type="EMBL" id="MDO3381627.1"/>
    </source>
</evidence>